<accession>A0A2N1IP32</accession>
<gene>
    <name evidence="1" type="ORF">CXB65_18790</name>
</gene>
<sequence>MDEEEHVRDVYAHYGLAMYWSQCVEQSMFIHLMFLEFLPRNVKNFSDSARWASDFDSYEAIELGKTMGRLLQKLKSEGQPTEEVSVLLASALKKRNWLAHSYFSSRAVDFMHESGRSDMIEELREATEFFREAAAKLDAITMPIARRYGFTEDMEAKVRSDMFEEYQAKK</sequence>
<evidence type="ECO:0000313" key="2">
    <source>
        <dbReference type="Proteomes" id="UP000233399"/>
    </source>
</evidence>
<reference evidence="1 2" key="1">
    <citation type="submission" date="2017-12" db="EMBL/GenBank/DDBJ databases">
        <title>Isolation and characterization of an aerobic denitrifying Pseudomonas monteilii CY06 from aquaculture ponds.</title>
        <authorList>
            <person name="Ma Q."/>
            <person name="Cai Y."/>
            <person name="He Z."/>
        </authorList>
    </citation>
    <scope>NUCLEOTIDE SEQUENCE [LARGE SCALE GENOMIC DNA]</scope>
    <source>
        <strain evidence="1 2">CY06</strain>
    </source>
</reference>
<evidence type="ECO:0000313" key="1">
    <source>
        <dbReference type="EMBL" id="PKI20017.1"/>
    </source>
</evidence>
<proteinExistence type="predicted"/>
<comment type="caution">
    <text evidence="1">The sequence shown here is derived from an EMBL/GenBank/DDBJ whole genome shotgun (WGS) entry which is preliminary data.</text>
</comment>
<dbReference type="EMBL" id="PJCG01000039">
    <property type="protein sequence ID" value="PKI20017.1"/>
    <property type="molecule type" value="Genomic_DNA"/>
</dbReference>
<organism evidence="1 2">
    <name type="scientific">Pseudomonas monteilii</name>
    <dbReference type="NCBI Taxonomy" id="76759"/>
    <lineage>
        <taxon>Bacteria</taxon>
        <taxon>Pseudomonadati</taxon>
        <taxon>Pseudomonadota</taxon>
        <taxon>Gammaproteobacteria</taxon>
        <taxon>Pseudomonadales</taxon>
        <taxon>Pseudomonadaceae</taxon>
        <taxon>Pseudomonas</taxon>
    </lineage>
</organism>
<name>A0A2N1IP32_9PSED</name>
<dbReference type="RefSeq" id="WP_021784499.1">
    <property type="nucleotide sequence ID" value="NZ_PJCG01000039.1"/>
</dbReference>
<protein>
    <submittedName>
        <fullName evidence="1">Uncharacterized protein</fullName>
    </submittedName>
</protein>
<dbReference type="AlphaFoldDB" id="A0A2N1IP32"/>
<dbReference type="Proteomes" id="UP000233399">
    <property type="component" value="Unassembled WGS sequence"/>
</dbReference>